<organism evidence="1 2">
    <name type="scientific">Desertifilum tharense IPPAS B-1220</name>
    <dbReference type="NCBI Taxonomy" id="1781255"/>
    <lineage>
        <taxon>Bacteria</taxon>
        <taxon>Bacillati</taxon>
        <taxon>Cyanobacteriota</taxon>
        <taxon>Cyanophyceae</taxon>
        <taxon>Desertifilales</taxon>
        <taxon>Desertifilaceae</taxon>
        <taxon>Desertifilum</taxon>
    </lineage>
</organism>
<proteinExistence type="predicted"/>
<dbReference type="Proteomes" id="UP000095472">
    <property type="component" value="Chromosome"/>
</dbReference>
<protein>
    <submittedName>
        <fullName evidence="1">Tetratricopeptide repeat protein</fullName>
    </submittedName>
</protein>
<name>A0ACD5GYC1_9CYAN</name>
<reference evidence="1 2" key="1">
    <citation type="journal article" date="2016" name="Genome Announc.">
        <title>Draft Genome Sequence of the Thermotolerant Cyanobacterium Desertifilum sp. IPPAS B-1220.</title>
        <authorList>
            <person name="Mironov K.S."/>
            <person name="Sinetova M.A."/>
            <person name="Bolatkhan K."/>
            <person name="Zayadan B.K."/>
            <person name="Ustinova V.V."/>
            <person name="Kupriyanova E.V."/>
            <person name="Skrypnik A.N."/>
            <person name="Gogoleva N.E."/>
            <person name="Gogolev Y.V."/>
            <person name="Los D.A."/>
        </authorList>
    </citation>
    <scope>NUCLEOTIDE SEQUENCE [LARGE SCALE GENOMIC DNA]</scope>
    <source>
        <strain evidence="1 2">IPPAS B-1220</strain>
    </source>
</reference>
<evidence type="ECO:0000313" key="2">
    <source>
        <dbReference type="Proteomes" id="UP000095472"/>
    </source>
</evidence>
<gene>
    <name evidence="1" type="ORF">BH720_006390</name>
</gene>
<sequence length="105" mass="11994">MAYQQTHQLPQAYNTFAQAIEIVEQIPGAIVSGEDASPQLAEKWHTLYRRMVEVCLALGRYTEALKYVERSKTRTLFELLTIHDFYPKGEIPLEIQTHLGEASAE</sequence>
<evidence type="ECO:0000313" key="1">
    <source>
        <dbReference type="EMBL" id="XPM65351.1"/>
    </source>
</evidence>
<dbReference type="EMBL" id="CP182909">
    <property type="protein sequence ID" value="XPM65351.1"/>
    <property type="molecule type" value="Genomic_DNA"/>
</dbReference>
<accession>A0ACD5GYC1</accession>
<keyword evidence="2" id="KW-1185">Reference proteome</keyword>